<organism evidence="1 2">
    <name type="scientific">Sipha flava</name>
    <name type="common">yellow sugarcane aphid</name>
    <dbReference type="NCBI Taxonomy" id="143950"/>
    <lineage>
        <taxon>Eukaryota</taxon>
        <taxon>Metazoa</taxon>
        <taxon>Ecdysozoa</taxon>
        <taxon>Arthropoda</taxon>
        <taxon>Hexapoda</taxon>
        <taxon>Insecta</taxon>
        <taxon>Pterygota</taxon>
        <taxon>Neoptera</taxon>
        <taxon>Paraneoptera</taxon>
        <taxon>Hemiptera</taxon>
        <taxon>Sternorrhyncha</taxon>
        <taxon>Aphidomorpha</taxon>
        <taxon>Aphidoidea</taxon>
        <taxon>Aphididae</taxon>
        <taxon>Sipha</taxon>
    </lineage>
</organism>
<name>A0A8B8F9V8_9HEMI</name>
<keyword evidence="1" id="KW-1185">Reference proteome</keyword>
<dbReference type="GeneID" id="112681120"/>
<dbReference type="RefSeq" id="XP_025407173.1">
    <property type="nucleotide sequence ID" value="XM_025551388.1"/>
</dbReference>
<gene>
    <name evidence="2 3" type="primary">LOC112681120</name>
</gene>
<proteinExistence type="predicted"/>
<protein>
    <submittedName>
        <fullName evidence="2 3">Uncharacterized protein LOC112681120</fullName>
    </submittedName>
</protein>
<evidence type="ECO:0000313" key="2">
    <source>
        <dbReference type="RefSeq" id="XP_025407172.1"/>
    </source>
</evidence>
<dbReference type="OrthoDB" id="6612707at2759"/>
<evidence type="ECO:0000313" key="1">
    <source>
        <dbReference type="Proteomes" id="UP000694846"/>
    </source>
</evidence>
<sequence>MSAIYGLVAKMRAVLSEKLGALEEHFSKCSAKVDVAARVVDGRKTNVKISKLWRQVTTSLCAIIIFDGKHRVGVVQHLMVAEYLAAQRNEEGTFVIWVAKHKLGDKRPAIVVLDAATAEFVDRYYLLRRKVDNVAVDNFFVTNTGHEVNKIFDLLTTAIREKDFRYPDGDLVKVSGGWLRNQLETSAVDHGPAVAGQVAAALQHTEDTARRHYQMGSSTTAIRQHQAVVAVEQLKLMDEFICAE</sequence>
<reference evidence="2 3" key="1">
    <citation type="submission" date="2025-04" db="UniProtKB">
        <authorList>
            <consortium name="RefSeq"/>
        </authorList>
    </citation>
    <scope>IDENTIFICATION</scope>
    <source>
        <tissue evidence="2 3">Whole body</tissue>
    </source>
</reference>
<evidence type="ECO:0000313" key="3">
    <source>
        <dbReference type="RefSeq" id="XP_025407173.1"/>
    </source>
</evidence>
<dbReference type="RefSeq" id="XP_025407172.1">
    <property type="nucleotide sequence ID" value="XM_025551387.1"/>
</dbReference>
<dbReference type="Proteomes" id="UP000694846">
    <property type="component" value="Unplaced"/>
</dbReference>
<accession>A0A8B8F9V8</accession>
<dbReference type="AlphaFoldDB" id="A0A8B8F9V8"/>